<keyword evidence="2" id="KW-0396">Initiation factor</keyword>
<evidence type="ECO:0000259" key="7">
    <source>
        <dbReference type="PROSITE" id="PS51722"/>
    </source>
</evidence>
<dbReference type="STRING" id="425265.A8PVW2"/>
<dbReference type="GeneID" id="5856006"/>
<dbReference type="InterPro" id="IPR036925">
    <property type="entry name" value="TIF_IF2_dom3_sf"/>
</dbReference>
<evidence type="ECO:0000313" key="8">
    <source>
        <dbReference type="EMBL" id="EDP44487.1"/>
    </source>
</evidence>
<dbReference type="FunFam" id="2.40.30.10:FF:000008">
    <property type="entry name" value="Translation initiation factor IF-2"/>
    <property type="match status" value="1"/>
</dbReference>
<dbReference type="PRINTS" id="PR00315">
    <property type="entry name" value="ELONGATNFCT"/>
</dbReference>
<evidence type="ECO:0000256" key="5">
    <source>
        <dbReference type="ARBA" id="ARBA00023134"/>
    </source>
</evidence>
<dbReference type="Pfam" id="PF11987">
    <property type="entry name" value="IF-2"/>
    <property type="match status" value="1"/>
</dbReference>
<dbReference type="FunCoup" id="A8PVW2">
    <property type="interactions" value="369"/>
</dbReference>
<dbReference type="PROSITE" id="PS51722">
    <property type="entry name" value="G_TR_2"/>
    <property type="match status" value="1"/>
</dbReference>
<dbReference type="Proteomes" id="UP000008837">
    <property type="component" value="Unassembled WGS sequence"/>
</dbReference>
<dbReference type="Gene3D" id="3.40.50.10050">
    <property type="entry name" value="Translation initiation factor IF- 2, domain 3"/>
    <property type="match status" value="1"/>
</dbReference>
<dbReference type="InterPro" id="IPR044145">
    <property type="entry name" value="IF2_II"/>
</dbReference>
<proteinExistence type="inferred from homology"/>
<dbReference type="CDD" id="cd03702">
    <property type="entry name" value="IF2_mtIF2_II"/>
    <property type="match status" value="1"/>
</dbReference>
<dbReference type="SUPFAM" id="SSF50447">
    <property type="entry name" value="Translation proteins"/>
    <property type="match status" value="2"/>
</dbReference>
<dbReference type="SUPFAM" id="SSF52156">
    <property type="entry name" value="Initiation factor IF2/eIF5b, domain 3"/>
    <property type="match status" value="1"/>
</dbReference>
<protein>
    <recommendedName>
        <fullName evidence="7">Tr-type G domain-containing protein</fullName>
    </recommendedName>
</protein>
<dbReference type="GO" id="GO:0003924">
    <property type="term" value="F:GTPase activity"/>
    <property type="evidence" value="ECO:0007669"/>
    <property type="project" value="InterPro"/>
</dbReference>
<dbReference type="InterPro" id="IPR023115">
    <property type="entry name" value="TIF_IF2_dom3"/>
</dbReference>
<dbReference type="Pfam" id="PF22042">
    <property type="entry name" value="EF-G_D2"/>
    <property type="match status" value="1"/>
</dbReference>
<organism evidence="8 9">
    <name type="scientific">Malassezia globosa (strain ATCC MYA-4612 / CBS 7966)</name>
    <name type="common">Dandruff-associated fungus</name>
    <dbReference type="NCBI Taxonomy" id="425265"/>
    <lineage>
        <taxon>Eukaryota</taxon>
        <taxon>Fungi</taxon>
        <taxon>Dikarya</taxon>
        <taxon>Basidiomycota</taxon>
        <taxon>Ustilaginomycotina</taxon>
        <taxon>Malasseziomycetes</taxon>
        <taxon>Malasseziales</taxon>
        <taxon>Malasseziaceae</taxon>
        <taxon>Malassezia</taxon>
    </lineage>
</organism>
<dbReference type="KEGG" id="mgl:MGL_0969"/>
<evidence type="ECO:0000313" key="9">
    <source>
        <dbReference type="Proteomes" id="UP000008837"/>
    </source>
</evidence>
<dbReference type="GO" id="GO:0005737">
    <property type="term" value="C:cytoplasm"/>
    <property type="evidence" value="ECO:0007669"/>
    <property type="project" value="TreeGrafter"/>
</dbReference>
<dbReference type="CDD" id="cd01887">
    <property type="entry name" value="IF2_eIF5B"/>
    <property type="match status" value="1"/>
</dbReference>
<dbReference type="GO" id="GO:0003743">
    <property type="term" value="F:translation initiation factor activity"/>
    <property type="evidence" value="ECO:0007669"/>
    <property type="project" value="UniProtKB-KW"/>
</dbReference>
<dbReference type="InterPro" id="IPR009000">
    <property type="entry name" value="Transl_B-barrel_sf"/>
</dbReference>
<dbReference type="PANTHER" id="PTHR43381">
    <property type="entry name" value="TRANSLATION INITIATION FACTOR IF-2-RELATED"/>
    <property type="match status" value="1"/>
</dbReference>
<keyword evidence="9" id="KW-1185">Reference proteome</keyword>
<dbReference type="InterPro" id="IPR005225">
    <property type="entry name" value="Small_GTP-bd"/>
</dbReference>
<dbReference type="FunFam" id="3.40.50.10050:FF:000001">
    <property type="entry name" value="Translation initiation factor IF-2"/>
    <property type="match status" value="1"/>
</dbReference>
<dbReference type="Pfam" id="PF00009">
    <property type="entry name" value="GTP_EFTU"/>
    <property type="match status" value="1"/>
</dbReference>
<dbReference type="InParanoid" id="A8PVW2"/>
<feature type="domain" description="Tr-type G" evidence="7">
    <location>
        <begin position="64"/>
        <end position="240"/>
    </location>
</feature>
<gene>
    <name evidence="8" type="ORF">MGL_0969</name>
</gene>
<dbReference type="EMBL" id="AAYY01000003">
    <property type="protein sequence ID" value="EDP44487.1"/>
    <property type="molecule type" value="Genomic_DNA"/>
</dbReference>
<keyword evidence="5" id="KW-0342">GTP-binding</keyword>
<dbReference type="SUPFAM" id="SSF52540">
    <property type="entry name" value="P-loop containing nucleoside triphosphate hydrolases"/>
    <property type="match status" value="1"/>
</dbReference>
<dbReference type="FunFam" id="3.40.50.300:FF:000019">
    <property type="entry name" value="Translation initiation factor IF-2"/>
    <property type="match status" value="1"/>
</dbReference>
<dbReference type="InterPro" id="IPR015760">
    <property type="entry name" value="TIF_IF2"/>
</dbReference>
<dbReference type="OrthoDB" id="361630at2759"/>
<keyword evidence="3" id="KW-0547">Nucleotide-binding</keyword>
<evidence type="ECO:0000256" key="1">
    <source>
        <dbReference type="ARBA" id="ARBA00007733"/>
    </source>
</evidence>
<reference evidence="8 9" key="1">
    <citation type="journal article" date="2007" name="Proc. Natl. Acad. Sci. U.S.A.">
        <title>Dandruff-associated Malassezia genomes reveal convergent and divergent virulence traits shared with plant and human fungal pathogens.</title>
        <authorList>
            <person name="Xu J."/>
            <person name="Saunders C.W."/>
            <person name="Hu P."/>
            <person name="Grant R.A."/>
            <person name="Boekhout T."/>
            <person name="Kuramae E.E."/>
            <person name="Kronstad J.W."/>
            <person name="Deangelis Y.M."/>
            <person name="Reeder N.L."/>
            <person name="Johnstone K.R."/>
            <person name="Leland M."/>
            <person name="Fieno A.M."/>
            <person name="Begley W.M."/>
            <person name="Sun Y."/>
            <person name="Lacey M.P."/>
            <person name="Chaudhary T."/>
            <person name="Keough T."/>
            <person name="Chu L."/>
            <person name="Sears R."/>
            <person name="Yuan B."/>
            <person name="Dawson T.L.Jr."/>
        </authorList>
    </citation>
    <scope>NUCLEOTIDE SEQUENCE [LARGE SCALE GENOMIC DNA]</scope>
    <source>
        <strain evidence="9">ATCC MYA-4612 / CBS 7966</strain>
    </source>
</reference>
<dbReference type="InterPro" id="IPR027417">
    <property type="entry name" value="P-loop_NTPase"/>
</dbReference>
<comment type="caution">
    <text evidence="8">The sequence shown here is derived from an EMBL/GenBank/DDBJ whole genome shotgun (WGS) entry which is preliminary data.</text>
</comment>
<dbReference type="PANTHER" id="PTHR43381:SF20">
    <property type="entry name" value="TRANSLATION INITIATION FACTOR IF-2, MITOCHONDRIAL"/>
    <property type="match status" value="1"/>
</dbReference>
<sequence>MRKLQFRMEQIGFDDTRPDRLLKLEDAELVAAEYNCVVSASEEAAFDIYPRPEPSAEERAKLPLRPPVVTIMGHVDHGKTTLLDTLRSTSVAQGEAGGITQHIGAFSVPVNRPEGAISSVTFLDTPGHAAFSTMRSRGTSVTDIVVLVVAADDSVMPQTREVISLVRDGERKVPLVVAITKIDAPKADPHKVRYDLFAEGVEVEELGGDVPCVEVSAKQKQGLDTLDETLAVLAEMGELRAETSGPAEGRILESRVEKGRGNVATVLVQRGVLQSGDIIACGTTWAKVRQLLQPDGRSAKQVLPGYAAQVAGWRELPKAGDEFLGALDEAKCKRAIEHRKRVLEEQALLYDAEQIDQERRRKAEADALRERTEQMTRKELSRIQRAQEDGSLDADAVAKAVREQRLAAELAAKGDAGASAGAGGKAERAELNLILKGDVSGTVEALAGAVSHIGNAAAGVRIVSQSVGDPTESDVNTAHAIGAHIIGFHVKAPKSIQTSASRCQPPVPLHCDDVIYRLMDHVTDKVAALLPPIDEMRVLGEANVAQLFHIKQGQRRAPKCIAGCRVTNGTVSRANEIRILRGDERKEVFRGRLDTLRQVKKDVSEMRKGTECGMSFDGFDDVQIDDKIQCFTMVQVPATLK</sequence>
<comment type="similarity">
    <text evidence="1">Belongs to the TRAFAC class translation factor GTPase superfamily. Classic translation factor GTPase family. IF-2 subfamily.</text>
</comment>
<dbReference type="CDD" id="cd03692">
    <property type="entry name" value="mtIF2_IVc"/>
    <property type="match status" value="1"/>
</dbReference>
<dbReference type="InterPro" id="IPR000795">
    <property type="entry name" value="T_Tr_GTP-bd_dom"/>
</dbReference>
<dbReference type="AlphaFoldDB" id="A8PVW2"/>
<dbReference type="OMA" id="RKNPWMN"/>
<evidence type="ECO:0000256" key="4">
    <source>
        <dbReference type="ARBA" id="ARBA00022917"/>
    </source>
</evidence>
<comment type="function">
    <text evidence="6">One of the essential components for the initiation of protein synthesis. Protects formylmethionyl-tRNA from spontaneous hydrolysis and promotes its binding to the 30S ribosomal subunits. Also involved in the hydrolysis of GTP during the formation of the 70S ribosomal complex.</text>
</comment>
<dbReference type="InterPro" id="IPR053905">
    <property type="entry name" value="EF-G-like_DII"/>
</dbReference>
<dbReference type="RefSeq" id="XP_001731701.1">
    <property type="nucleotide sequence ID" value="XM_001731649.1"/>
</dbReference>
<dbReference type="Gene3D" id="3.40.50.300">
    <property type="entry name" value="P-loop containing nucleotide triphosphate hydrolases"/>
    <property type="match status" value="1"/>
</dbReference>
<dbReference type="VEuPathDB" id="FungiDB:MGL_0969"/>
<evidence type="ECO:0000256" key="6">
    <source>
        <dbReference type="ARBA" id="ARBA00025162"/>
    </source>
</evidence>
<evidence type="ECO:0000256" key="3">
    <source>
        <dbReference type="ARBA" id="ARBA00022741"/>
    </source>
</evidence>
<dbReference type="Gene3D" id="2.40.30.10">
    <property type="entry name" value="Translation factors"/>
    <property type="match status" value="2"/>
</dbReference>
<accession>A8PVW2</accession>
<keyword evidence="4" id="KW-0648">Protein biosynthesis</keyword>
<dbReference type="NCBIfam" id="TIGR00231">
    <property type="entry name" value="small_GTP"/>
    <property type="match status" value="1"/>
</dbReference>
<evidence type="ECO:0000256" key="2">
    <source>
        <dbReference type="ARBA" id="ARBA00022540"/>
    </source>
</evidence>
<name>A8PVW2_MALGO</name>
<dbReference type="GO" id="GO:0005525">
    <property type="term" value="F:GTP binding"/>
    <property type="evidence" value="ECO:0007669"/>
    <property type="project" value="UniProtKB-KW"/>
</dbReference>